<keyword evidence="4" id="KW-1185">Reference proteome</keyword>
<feature type="region of interest" description="Disordered" evidence="2">
    <location>
        <begin position="46"/>
        <end position="89"/>
    </location>
</feature>
<evidence type="ECO:0000256" key="1">
    <source>
        <dbReference type="ARBA" id="ARBA00022803"/>
    </source>
</evidence>
<gene>
    <name evidence="3" type="ORF">LY90DRAFT_511035</name>
</gene>
<dbReference type="STRING" id="1754190.A0A1Y2BTG8"/>
<feature type="compositionally biased region" description="Basic and acidic residues" evidence="2">
    <location>
        <begin position="71"/>
        <end position="89"/>
    </location>
</feature>
<dbReference type="InterPro" id="IPR051966">
    <property type="entry name" value="RPAP3"/>
</dbReference>
<comment type="caution">
    <text evidence="3">The sequence shown here is derived from an EMBL/GenBank/DDBJ whole genome shotgun (WGS) entry which is preliminary data.</text>
</comment>
<feature type="region of interest" description="Disordered" evidence="2">
    <location>
        <begin position="115"/>
        <end position="134"/>
    </location>
</feature>
<name>A0A1Y2BTG8_9FUNG</name>
<dbReference type="EMBL" id="MCOG01000139">
    <property type="protein sequence ID" value="ORY38033.1"/>
    <property type="molecule type" value="Genomic_DNA"/>
</dbReference>
<dbReference type="OrthoDB" id="629492at2759"/>
<reference evidence="3 4" key="1">
    <citation type="submission" date="2016-08" db="EMBL/GenBank/DDBJ databases">
        <title>A Parts List for Fungal Cellulosomes Revealed by Comparative Genomics.</title>
        <authorList>
            <consortium name="DOE Joint Genome Institute"/>
            <person name="Haitjema C.H."/>
            <person name="Gilmore S.P."/>
            <person name="Henske J.K."/>
            <person name="Solomon K.V."/>
            <person name="De Groot R."/>
            <person name="Kuo A."/>
            <person name="Mondo S.J."/>
            <person name="Salamov A.A."/>
            <person name="Labutti K."/>
            <person name="Zhao Z."/>
            <person name="Chiniquy J."/>
            <person name="Barry K."/>
            <person name="Brewer H.M."/>
            <person name="Purvine S.O."/>
            <person name="Wright A.T."/>
            <person name="Boxma B."/>
            <person name="Van Alen T."/>
            <person name="Hackstein J.H."/>
            <person name="Baker S.E."/>
            <person name="Grigoriev I.V."/>
            <person name="O'Malley M.A."/>
        </authorList>
    </citation>
    <scope>NUCLEOTIDE SEQUENCE [LARGE SCALE GENOMIC DNA]</scope>
    <source>
        <strain evidence="3 4">G1</strain>
    </source>
</reference>
<dbReference type="PANTHER" id="PTHR46423:SF1">
    <property type="entry name" value="RNA POLYMERASE II-ASSOCIATED PROTEIN 3"/>
    <property type="match status" value="1"/>
</dbReference>
<dbReference type="AlphaFoldDB" id="A0A1Y2BTG8"/>
<proteinExistence type="predicted"/>
<feature type="compositionally biased region" description="Low complexity" evidence="2">
    <location>
        <begin position="58"/>
        <end position="67"/>
    </location>
</feature>
<dbReference type="Proteomes" id="UP000193920">
    <property type="component" value="Unassembled WGS sequence"/>
</dbReference>
<evidence type="ECO:0000256" key="2">
    <source>
        <dbReference type="SAM" id="MobiDB-lite"/>
    </source>
</evidence>
<dbReference type="PANTHER" id="PTHR46423">
    <property type="entry name" value="RNA POLYMERASE II-ASSOCIATED PROTEIN 3"/>
    <property type="match status" value="1"/>
</dbReference>
<evidence type="ECO:0000313" key="4">
    <source>
        <dbReference type="Proteomes" id="UP000193920"/>
    </source>
</evidence>
<protein>
    <submittedName>
        <fullName evidence="3">Uncharacterized protein</fullName>
    </submittedName>
</protein>
<sequence>MSIEAQLAIKRNAEELSSYLKDLNTWSNEIKKKDILAKKTKIKKHNYPPIRKIGKIDSNSPPSSRPSSPIPEKKSTLPDKKSVHKEEVKKERIKSYDYRSWDKFNVEEELEKIDKEDYKEPKPMVEEKDESDDINQEAVELSLIQKEKVIFLTSKKKNI</sequence>
<evidence type="ECO:0000313" key="3">
    <source>
        <dbReference type="EMBL" id="ORY38033.1"/>
    </source>
</evidence>
<dbReference type="GO" id="GO:0101031">
    <property type="term" value="C:protein folding chaperone complex"/>
    <property type="evidence" value="ECO:0007669"/>
    <property type="project" value="TreeGrafter"/>
</dbReference>
<feature type="compositionally biased region" description="Basic and acidic residues" evidence="2">
    <location>
        <begin position="115"/>
        <end position="126"/>
    </location>
</feature>
<accession>A0A1Y2BTG8</accession>
<keyword evidence="1" id="KW-0802">TPR repeat</keyword>
<organism evidence="3 4">
    <name type="scientific">Neocallimastix californiae</name>
    <dbReference type="NCBI Taxonomy" id="1754190"/>
    <lineage>
        <taxon>Eukaryota</taxon>
        <taxon>Fungi</taxon>
        <taxon>Fungi incertae sedis</taxon>
        <taxon>Chytridiomycota</taxon>
        <taxon>Chytridiomycota incertae sedis</taxon>
        <taxon>Neocallimastigomycetes</taxon>
        <taxon>Neocallimastigales</taxon>
        <taxon>Neocallimastigaceae</taxon>
        <taxon>Neocallimastix</taxon>
    </lineage>
</organism>